<accession>A0A1F6W8S4</accession>
<comment type="caution">
    <text evidence="1">The sequence shown here is derived from an EMBL/GenBank/DDBJ whole genome shotgun (WGS) entry which is preliminary data.</text>
</comment>
<evidence type="ECO:0000313" key="1">
    <source>
        <dbReference type="EMBL" id="OGI78095.1"/>
    </source>
</evidence>
<sequence length="63" mass="7375">MVTVTIPKKIQKGDRLVAIPKRDYEIFKKWQEEIADAVLKVERGRAEYKTGRTVIASSPRRFR</sequence>
<dbReference type="Proteomes" id="UP000177777">
    <property type="component" value="Unassembled WGS sequence"/>
</dbReference>
<dbReference type="STRING" id="1801754.A3D42_02655"/>
<dbReference type="AlphaFoldDB" id="A0A1F6W8S4"/>
<evidence type="ECO:0000313" key="2">
    <source>
        <dbReference type="Proteomes" id="UP000177777"/>
    </source>
</evidence>
<proteinExistence type="predicted"/>
<organism evidence="1 2">
    <name type="scientific">Candidatus Nomurabacteria bacterium RIFCSPHIGHO2_02_FULL_41_18</name>
    <dbReference type="NCBI Taxonomy" id="1801754"/>
    <lineage>
        <taxon>Bacteria</taxon>
        <taxon>Candidatus Nomuraibacteriota</taxon>
    </lineage>
</organism>
<dbReference type="EMBL" id="MFUE01000002">
    <property type="protein sequence ID" value="OGI78095.1"/>
    <property type="molecule type" value="Genomic_DNA"/>
</dbReference>
<reference evidence="1 2" key="1">
    <citation type="journal article" date="2016" name="Nat. Commun.">
        <title>Thousands of microbial genomes shed light on interconnected biogeochemical processes in an aquifer system.</title>
        <authorList>
            <person name="Anantharaman K."/>
            <person name="Brown C.T."/>
            <person name="Hug L.A."/>
            <person name="Sharon I."/>
            <person name="Castelle C.J."/>
            <person name="Probst A.J."/>
            <person name="Thomas B.C."/>
            <person name="Singh A."/>
            <person name="Wilkins M.J."/>
            <person name="Karaoz U."/>
            <person name="Brodie E.L."/>
            <person name="Williams K.H."/>
            <person name="Hubbard S.S."/>
            <person name="Banfield J.F."/>
        </authorList>
    </citation>
    <scope>NUCLEOTIDE SEQUENCE [LARGE SCALE GENOMIC DNA]</scope>
</reference>
<gene>
    <name evidence="1" type="ORF">A3D42_02655</name>
</gene>
<name>A0A1F6W8S4_9BACT</name>
<protein>
    <submittedName>
        <fullName evidence="1">Uncharacterized protein</fullName>
    </submittedName>
</protein>